<dbReference type="EMBL" id="QYCY01000002">
    <property type="protein sequence ID" value="RLV74047.1"/>
    <property type="molecule type" value="Genomic_DNA"/>
</dbReference>
<dbReference type="KEGG" id="src:M271_11095"/>
<evidence type="ECO:0000313" key="2">
    <source>
        <dbReference type="EMBL" id="RLV74047.1"/>
    </source>
</evidence>
<dbReference type="RefSeq" id="WP_020867222.1">
    <property type="nucleotide sequence ID" value="NC_022785.1"/>
</dbReference>
<dbReference type="AlphaFoldDB" id="A0A0A0NHD4"/>
<dbReference type="STRING" id="1343740.M271_11095"/>
<dbReference type="Proteomes" id="UP000281594">
    <property type="component" value="Unassembled WGS sequence"/>
</dbReference>
<dbReference type="HOGENOM" id="CLU_2848068_0_0_11"/>
<evidence type="ECO:0000256" key="1">
    <source>
        <dbReference type="SAM" id="MobiDB-lite"/>
    </source>
</evidence>
<accession>A0A0A0NHD4</accession>
<feature type="region of interest" description="Disordered" evidence="1">
    <location>
        <begin position="34"/>
        <end position="65"/>
    </location>
</feature>
<sequence>MAREPARTLARDGERQITWCERFARETDALRGDAARQVDDKLGHDGTEGVGPVAERVVPEQGHPS</sequence>
<reference evidence="2 3" key="1">
    <citation type="journal article" date="2018" name="J. Biol. Chem.">
        <title>Discovery of the actinoplanic acid pathway in Streptomyces rapamycinicus reveals a genetically conserved synergism with rapamycin.</title>
        <authorList>
            <person name="Mrak P."/>
            <person name="Krastel P."/>
            <person name="Pivk Lukancic P."/>
            <person name="Tao J."/>
            <person name="Pistorius D."/>
            <person name="Moore C.M."/>
        </authorList>
    </citation>
    <scope>NUCLEOTIDE SEQUENCE [LARGE SCALE GENOMIC DNA]</scope>
    <source>
        <strain evidence="2 3">NRRL 5491</strain>
    </source>
</reference>
<proteinExistence type="predicted"/>
<comment type="caution">
    <text evidence="2">The sequence shown here is derived from an EMBL/GenBank/DDBJ whole genome shotgun (WGS) entry which is preliminary data.</text>
</comment>
<feature type="compositionally biased region" description="Basic and acidic residues" evidence="1">
    <location>
        <begin position="34"/>
        <end position="47"/>
    </location>
</feature>
<organism evidence="2 3">
    <name type="scientific">Streptomyces rapamycinicus (strain ATCC 29253 / DSM 41530 / NRRL 5491 / AYB-994)</name>
    <name type="common">Streptomyces hygroscopicus (strain ATCC 29253)</name>
    <dbReference type="NCBI Taxonomy" id="1343740"/>
    <lineage>
        <taxon>Bacteria</taxon>
        <taxon>Bacillati</taxon>
        <taxon>Actinomycetota</taxon>
        <taxon>Actinomycetes</taxon>
        <taxon>Kitasatosporales</taxon>
        <taxon>Streptomycetaceae</taxon>
        <taxon>Streptomyces</taxon>
        <taxon>Streptomyces violaceusniger group</taxon>
    </lineage>
</organism>
<gene>
    <name evidence="2" type="ORF">D3C57_132515</name>
</gene>
<name>A0A0A0NHD4_STRRN</name>
<evidence type="ECO:0000313" key="3">
    <source>
        <dbReference type="Proteomes" id="UP000281594"/>
    </source>
</evidence>
<protein>
    <submittedName>
        <fullName evidence="2">Uncharacterized protein</fullName>
    </submittedName>
</protein>